<reference evidence="2 3" key="1">
    <citation type="journal article" date="2015" name="Nature">
        <title>rRNA introns, odd ribosomes, and small enigmatic genomes across a large radiation of phyla.</title>
        <authorList>
            <person name="Brown C.T."/>
            <person name="Hug L.A."/>
            <person name="Thomas B.C."/>
            <person name="Sharon I."/>
            <person name="Castelle C.J."/>
            <person name="Singh A."/>
            <person name="Wilkins M.J."/>
            <person name="Williams K.H."/>
            <person name="Banfield J.F."/>
        </authorList>
    </citation>
    <scope>NUCLEOTIDE SEQUENCE [LARGE SCALE GENOMIC DNA]</scope>
</reference>
<dbReference type="GO" id="GO:0016747">
    <property type="term" value="F:acyltransferase activity, transferring groups other than amino-acyl groups"/>
    <property type="evidence" value="ECO:0007669"/>
    <property type="project" value="InterPro"/>
</dbReference>
<dbReference type="Pfam" id="PF13302">
    <property type="entry name" value="Acetyltransf_3"/>
    <property type="match status" value="1"/>
</dbReference>
<gene>
    <name evidence="2" type="ORF">UV48_C0013G0012</name>
</gene>
<dbReference type="SUPFAM" id="SSF55729">
    <property type="entry name" value="Acyl-CoA N-acyltransferases (Nat)"/>
    <property type="match status" value="1"/>
</dbReference>
<evidence type="ECO:0000313" key="3">
    <source>
        <dbReference type="Proteomes" id="UP000034563"/>
    </source>
</evidence>
<protein>
    <submittedName>
        <fullName evidence="2">GCN5-related N-acetyltransferase</fullName>
    </submittedName>
</protein>
<evidence type="ECO:0000313" key="2">
    <source>
        <dbReference type="EMBL" id="KKS75406.1"/>
    </source>
</evidence>
<name>A0A0G1DX65_9BACT</name>
<dbReference type="AlphaFoldDB" id="A0A0G1DX65"/>
<proteinExistence type="predicted"/>
<dbReference type="PROSITE" id="PS51186">
    <property type="entry name" value="GNAT"/>
    <property type="match status" value="1"/>
</dbReference>
<feature type="domain" description="N-acetyltransferase" evidence="1">
    <location>
        <begin position="15"/>
        <end position="174"/>
    </location>
</feature>
<accession>A0A0G1DX65</accession>
<dbReference type="Proteomes" id="UP000034563">
    <property type="component" value="Unassembled WGS sequence"/>
</dbReference>
<keyword evidence="2" id="KW-0808">Transferase</keyword>
<dbReference type="InterPro" id="IPR000182">
    <property type="entry name" value="GNAT_dom"/>
</dbReference>
<comment type="caution">
    <text evidence="2">The sequence shown here is derived from an EMBL/GenBank/DDBJ whole genome shotgun (WGS) entry which is preliminary data.</text>
</comment>
<sequence length="194" mass="22750">MKIKNRVVFLRGRKVILRPLDKETDLEACQRWINDPEVRQYLKRFLPTSKQTESEWLDSLGKKTDDIVLAIETLDGKFIGTMGLHKIDWKDRTAITGALIGDKTYWGKGYGTDAKMVLLDYAFNQLGLRKICSSVLAFNKRSLRYNLHCGYKVEGIQKKQIFRDGKYRDKLLLAVFQEDWLPIWEKYRRTGKIK</sequence>
<dbReference type="InterPro" id="IPR016181">
    <property type="entry name" value="Acyl_CoA_acyltransferase"/>
</dbReference>
<evidence type="ECO:0000259" key="1">
    <source>
        <dbReference type="PROSITE" id="PS51186"/>
    </source>
</evidence>
<dbReference type="EMBL" id="LCEQ01000013">
    <property type="protein sequence ID" value="KKS75406.1"/>
    <property type="molecule type" value="Genomic_DNA"/>
</dbReference>
<dbReference type="Gene3D" id="3.40.630.30">
    <property type="match status" value="1"/>
</dbReference>
<dbReference type="PANTHER" id="PTHR43415:SF3">
    <property type="entry name" value="GNAT-FAMILY ACETYLTRANSFERASE"/>
    <property type="match status" value="1"/>
</dbReference>
<dbReference type="PANTHER" id="PTHR43415">
    <property type="entry name" value="SPERMIDINE N(1)-ACETYLTRANSFERASE"/>
    <property type="match status" value="1"/>
</dbReference>
<organism evidence="2 3">
    <name type="scientific">Candidatus Azambacteria bacterium GW2011_GWA2_42_9</name>
    <dbReference type="NCBI Taxonomy" id="1618613"/>
    <lineage>
        <taxon>Bacteria</taxon>
        <taxon>Candidatus Azamiibacteriota</taxon>
    </lineage>
</organism>